<dbReference type="PROSITE" id="PS00894">
    <property type="entry name" value="HTH_DEOR_1"/>
    <property type="match status" value="1"/>
</dbReference>
<sequence>MSTTTRLLDLLSLLQTRRDWPGSLLAERLGISDRTVRRDIDRLRDMGYSIHATMGPDGGYRLQAGSELPPLLFDDDQTVALAVALQTASVAGVGIEEAAVRALATIRQVMPSRLRHRLDALEVIAIAQRPGESAPPGASMEVLVSLADTIRAREVLRFDYADRVGASDEPSLRPPRRVEPHHIVAAQGRWYLVAWDLDREDWRLFSVERVAPRTPTGPRFTPRDVPGGDVREFVSARFMGSDVNEWPCRGAVILDLPVGDVLPFVGDGTVHALGQDRCILEAGSWSWGALAASFGRFEAPMDVVGPPELLDAFALLAERYAATAAIGNGSSDTASASRGPSNAP</sequence>
<dbReference type="PANTHER" id="PTHR34580">
    <property type="match status" value="1"/>
</dbReference>
<dbReference type="PROSITE" id="PS51000">
    <property type="entry name" value="HTH_DEOR_2"/>
    <property type="match status" value="1"/>
</dbReference>
<dbReference type="InterPro" id="IPR001034">
    <property type="entry name" value="DeoR_HTH"/>
</dbReference>
<dbReference type="RefSeq" id="WP_100345789.1">
    <property type="nucleotide sequence ID" value="NZ_PGFB01000005.1"/>
</dbReference>
<evidence type="ECO:0000256" key="2">
    <source>
        <dbReference type="ARBA" id="ARBA00023125"/>
    </source>
</evidence>
<accession>A0A2M9BCL6</accession>
<dbReference type="AlphaFoldDB" id="A0A2M9BCL6"/>
<dbReference type="InterPro" id="IPR026881">
    <property type="entry name" value="WYL_dom"/>
</dbReference>
<evidence type="ECO:0000259" key="4">
    <source>
        <dbReference type="PROSITE" id="PS51000"/>
    </source>
</evidence>
<keyword evidence="3" id="KW-0804">Transcription</keyword>
<dbReference type="GO" id="GO:0003700">
    <property type="term" value="F:DNA-binding transcription factor activity"/>
    <property type="evidence" value="ECO:0007669"/>
    <property type="project" value="InterPro"/>
</dbReference>
<keyword evidence="6" id="KW-1185">Reference proteome</keyword>
<keyword evidence="1" id="KW-0805">Transcription regulation</keyword>
<protein>
    <submittedName>
        <fullName evidence="5">HTH domain-containing protein</fullName>
    </submittedName>
</protein>
<name>A0A2M9BCL6_9MICO</name>
<organism evidence="5 6">
    <name type="scientific">Compostimonas suwonensis</name>
    <dbReference type="NCBI Taxonomy" id="1048394"/>
    <lineage>
        <taxon>Bacteria</taxon>
        <taxon>Bacillati</taxon>
        <taxon>Actinomycetota</taxon>
        <taxon>Actinomycetes</taxon>
        <taxon>Micrococcales</taxon>
        <taxon>Microbacteriaceae</taxon>
        <taxon>Compostimonas</taxon>
    </lineage>
</organism>
<dbReference type="InterPro" id="IPR036388">
    <property type="entry name" value="WH-like_DNA-bd_sf"/>
</dbReference>
<dbReference type="Proteomes" id="UP000230161">
    <property type="component" value="Unassembled WGS sequence"/>
</dbReference>
<dbReference type="EMBL" id="PGFB01000005">
    <property type="protein sequence ID" value="PJJ55691.1"/>
    <property type="molecule type" value="Genomic_DNA"/>
</dbReference>
<dbReference type="PANTHER" id="PTHR34580:SF3">
    <property type="entry name" value="PROTEIN PAFB"/>
    <property type="match status" value="1"/>
</dbReference>
<keyword evidence="2" id="KW-0238">DNA-binding</keyword>
<dbReference type="InterPro" id="IPR036390">
    <property type="entry name" value="WH_DNA-bd_sf"/>
</dbReference>
<dbReference type="InterPro" id="IPR018356">
    <property type="entry name" value="Tscrpt_reg_HTH_DeoR_CS"/>
</dbReference>
<dbReference type="Gene3D" id="1.10.10.10">
    <property type="entry name" value="Winged helix-like DNA-binding domain superfamily/Winged helix DNA-binding domain"/>
    <property type="match status" value="1"/>
</dbReference>
<feature type="domain" description="HTH deoR-type" evidence="4">
    <location>
        <begin position="3"/>
        <end position="58"/>
    </location>
</feature>
<evidence type="ECO:0000256" key="3">
    <source>
        <dbReference type="ARBA" id="ARBA00023163"/>
    </source>
</evidence>
<evidence type="ECO:0000313" key="6">
    <source>
        <dbReference type="Proteomes" id="UP000230161"/>
    </source>
</evidence>
<evidence type="ECO:0000313" key="5">
    <source>
        <dbReference type="EMBL" id="PJJ55691.1"/>
    </source>
</evidence>
<proteinExistence type="predicted"/>
<dbReference type="InterPro" id="IPR051534">
    <property type="entry name" value="CBASS_pafABC_assoc_protein"/>
</dbReference>
<evidence type="ECO:0000256" key="1">
    <source>
        <dbReference type="ARBA" id="ARBA00023015"/>
    </source>
</evidence>
<dbReference type="PROSITE" id="PS52050">
    <property type="entry name" value="WYL"/>
    <property type="match status" value="1"/>
</dbReference>
<dbReference type="GO" id="GO:0003677">
    <property type="term" value="F:DNA binding"/>
    <property type="evidence" value="ECO:0007669"/>
    <property type="project" value="UniProtKB-KW"/>
</dbReference>
<dbReference type="Pfam" id="PF13280">
    <property type="entry name" value="WYL"/>
    <property type="match status" value="1"/>
</dbReference>
<comment type="caution">
    <text evidence="5">The sequence shown here is derived from an EMBL/GenBank/DDBJ whole genome shotgun (WGS) entry which is preliminary data.</text>
</comment>
<dbReference type="OrthoDB" id="8555652at2"/>
<dbReference type="SUPFAM" id="SSF46785">
    <property type="entry name" value="Winged helix' DNA-binding domain"/>
    <property type="match status" value="1"/>
</dbReference>
<gene>
    <name evidence="5" type="ORF">CLV54_3041</name>
</gene>
<reference evidence="5 6" key="1">
    <citation type="submission" date="2017-11" db="EMBL/GenBank/DDBJ databases">
        <title>Genomic Encyclopedia of Archaeal and Bacterial Type Strains, Phase II (KMG-II): From Individual Species to Whole Genera.</title>
        <authorList>
            <person name="Goeker M."/>
        </authorList>
    </citation>
    <scope>NUCLEOTIDE SEQUENCE [LARGE SCALE GENOMIC DNA]</scope>
    <source>
        <strain evidence="5 6">DSM 25625</strain>
    </source>
</reference>
<dbReference type="InterPro" id="IPR013196">
    <property type="entry name" value="HTH_11"/>
</dbReference>
<dbReference type="Pfam" id="PF08279">
    <property type="entry name" value="HTH_11"/>
    <property type="match status" value="1"/>
</dbReference>